<dbReference type="SMART" id="SM00740">
    <property type="entry name" value="PASTA"/>
    <property type="match status" value="1"/>
</dbReference>
<dbReference type="InterPro" id="IPR001460">
    <property type="entry name" value="PCN-bd_Tpept"/>
</dbReference>
<reference evidence="6 7" key="1">
    <citation type="journal article" date="2010" name="J. Bacteriol.">
        <title>The genome of the amoeba symbiont 'Candidatus Amoebophilus asiaticus' reveals common mechanisms for host cell interaction among amoeba-associated bacteria.</title>
        <authorList>
            <person name="Schmitz-Esser S."/>
            <person name="Tischler P."/>
            <person name="Arnold R."/>
            <person name="Montanaro J."/>
            <person name="Wagner M."/>
            <person name="Rattei T."/>
            <person name="Horn M."/>
        </authorList>
    </citation>
    <scope>NUCLEOTIDE SEQUENCE [LARGE SCALE GENOMIC DNA]</scope>
    <source>
        <strain evidence="6 7">5a2</strain>
    </source>
</reference>
<dbReference type="PANTHER" id="PTHR30627">
    <property type="entry name" value="PEPTIDOGLYCAN D,D-TRANSPEPTIDASE"/>
    <property type="match status" value="1"/>
</dbReference>
<keyword evidence="2" id="KW-0378">Hydrolase</keyword>
<dbReference type="PANTHER" id="PTHR30627:SF1">
    <property type="entry name" value="PEPTIDOGLYCAN D,D-TRANSPEPTIDASE FTSI"/>
    <property type="match status" value="1"/>
</dbReference>
<sequence>MDAKQTILLRTRIAFLGLFVFAVAVVAKLIHIQFVQGKKWTKLAQVATLEYRPIQPSRGNIYAQDGNLLATSLPFYKVAIDPCIADNELFESNIKLLSTLLAEFYQDKPAQAYYELLCEARRNRKRYLLLNNKQITHHDKRKMSEWPIFREGRFRGGVIFEKTEKRFKPFRELAARTLGFVNKNGNGVGLECSFDQILRGVEGGAVYQKLTGGSWKMIQSSNTKKPINGYDLITTLDINLQDVAHTSLLKVLQQSQANYGAVVVMEVATGEIKAMVNLGSVAPGQYQEIYNYAAGSQGTTEPGSIFKLVSMLALLEESNLELTDTVDTGEGKYKFHNLTMSDVKRGGHGIITVQEAFEQSSNIGIAKLIDNTFSEKPQKFIDYIRQLGLDKPLGIQLQGEGIPFIKHPKHRAWTKVTLPWMSMGYEVKLAPLQLLTVYNAIANQGKMLKPILVKEIRYANRTIETYTSTVLNKKICSDQTLKKLQTMLEGVVERGTAKKFKHGFYKIAGKSGTSNKIKNGKYSDATYASFVGYFPADKPRYSCIVVIDDPQGTEYHYGGQVAAPVVKEIANKLSAKDLVSAPYIRPIHSTEWHTPLPKFRVAYKDDWQVTIQTLGINFPSPLNSDEWLQVIQQEEETIWKPYSNFSTSQVPRVVGMPLRDALFLLESRGLQVTLQGYTDGYVKAQSLTPGTQVKPGQTITLELN</sequence>
<dbReference type="InterPro" id="IPR012338">
    <property type="entry name" value="Beta-lactam/transpept-like"/>
</dbReference>
<dbReference type="SUPFAM" id="SSF56601">
    <property type="entry name" value="beta-lactamase/transpeptidase-like"/>
    <property type="match status" value="1"/>
</dbReference>
<dbReference type="AlphaFoldDB" id="B3ERZ4"/>
<dbReference type="RefSeq" id="WP_012472762.1">
    <property type="nucleotide sequence ID" value="NC_010830.1"/>
</dbReference>
<dbReference type="InterPro" id="IPR005543">
    <property type="entry name" value="PASTA_dom"/>
</dbReference>
<dbReference type="GO" id="GO:0005886">
    <property type="term" value="C:plasma membrane"/>
    <property type="evidence" value="ECO:0007669"/>
    <property type="project" value="TreeGrafter"/>
</dbReference>
<keyword evidence="2" id="KW-0645">Protease</keyword>
<keyword evidence="7" id="KW-1185">Reference proteome</keyword>
<keyword evidence="4" id="KW-1133">Transmembrane helix</keyword>
<dbReference type="eggNOG" id="COG2815">
    <property type="taxonomic scope" value="Bacteria"/>
</dbReference>
<dbReference type="CDD" id="cd06575">
    <property type="entry name" value="PASTA_Pbp2x-like_2"/>
    <property type="match status" value="1"/>
</dbReference>
<organism evidence="6 7">
    <name type="scientific">Amoebophilus asiaticus (strain 5a2)</name>
    <dbReference type="NCBI Taxonomy" id="452471"/>
    <lineage>
        <taxon>Bacteria</taxon>
        <taxon>Pseudomonadati</taxon>
        <taxon>Bacteroidota</taxon>
        <taxon>Cytophagia</taxon>
        <taxon>Cytophagales</taxon>
        <taxon>Amoebophilaceae</taxon>
        <taxon>Candidatus Amoebophilus</taxon>
    </lineage>
</organism>
<evidence type="ECO:0000313" key="6">
    <source>
        <dbReference type="EMBL" id="ACE05996.1"/>
    </source>
</evidence>
<keyword evidence="2" id="KW-0121">Carboxypeptidase</keyword>
<dbReference type="GO" id="GO:0071555">
    <property type="term" value="P:cell wall organization"/>
    <property type="evidence" value="ECO:0007669"/>
    <property type="project" value="TreeGrafter"/>
</dbReference>
<dbReference type="OrthoDB" id="9804124at2"/>
<dbReference type="Proteomes" id="UP000001227">
    <property type="component" value="Chromosome"/>
</dbReference>
<dbReference type="InterPro" id="IPR036138">
    <property type="entry name" value="PBP_dimer_sf"/>
</dbReference>
<dbReference type="Gene3D" id="3.30.10.20">
    <property type="match status" value="1"/>
</dbReference>
<evidence type="ECO:0000256" key="1">
    <source>
        <dbReference type="ARBA" id="ARBA00004370"/>
    </source>
</evidence>
<dbReference type="Pfam" id="PF03793">
    <property type="entry name" value="PASTA"/>
    <property type="match status" value="1"/>
</dbReference>
<evidence type="ECO:0000256" key="3">
    <source>
        <dbReference type="ARBA" id="ARBA00023136"/>
    </source>
</evidence>
<name>B3ERZ4_AMOA5</name>
<feature type="domain" description="PASTA" evidence="5">
    <location>
        <begin position="644"/>
        <end position="704"/>
    </location>
</feature>
<dbReference type="EMBL" id="CP001102">
    <property type="protein sequence ID" value="ACE05996.1"/>
    <property type="molecule type" value="Genomic_DNA"/>
</dbReference>
<dbReference type="GO" id="GO:0008658">
    <property type="term" value="F:penicillin binding"/>
    <property type="evidence" value="ECO:0007669"/>
    <property type="project" value="InterPro"/>
</dbReference>
<dbReference type="eggNOG" id="COG0768">
    <property type="taxonomic scope" value="Bacteria"/>
</dbReference>
<dbReference type="STRING" id="452471.Aasi_0595"/>
<protein>
    <recommendedName>
        <fullName evidence="5">PASTA domain-containing protein</fullName>
    </recommendedName>
</protein>
<accession>B3ERZ4</accession>
<dbReference type="Pfam" id="PF03717">
    <property type="entry name" value="PBP_dimer"/>
    <property type="match status" value="1"/>
</dbReference>
<dbReference type="GO" id="GO:0004180">
    <property type="term" value="F:carboxypeptidase activity"/>
    <property type="evidence" value="ECO:0007669"/>
    <property type="project" value="UniProtKB-KW"/>
</dbReference>
<gene>
    <name evidence="6" type="ordered locus">Aasi_0595</name>
</gene>
<evidence type="ECO:0000313" key="7">
    <source>
        <dbReference type="Proteomes" id="UP000001227"/>
    </source>
</evidence>
<dbReference type="Gene3D" id="3.90.1310.10">
    <property type="entry name" value="Penicillin-binding protein 2a (Domain 2)"/>
    <property type="match status" value="1"/>
</dbReference>
<keyword evidence="3 4" id="KW-0472">Membrane</keyword>
<dbReference type="Pfam" id="PF00905">
    <property type="entry name" value="Transpeptidase"/>
    <property type="match status" value="1"/>
</dbReference>
<keyword evidence="4" id="KW-0812">Transmembrane</keyword>
<comment type="subcellular location">
    <subcellularLocation>
        <location evidence="1">Membrane</location>
    </subcellularLocation>
</comment>
<dbReference type="InterPro" id="IPR050515">
    <property type="entry name" value="Beta-lactam/transpept"/>
</dbReference>
<feature type="transmembrane region" description="Helical" evidence="4">
    <location>
        <begin position="12"/>
        <end position="30"/>
    </location>
</feature>
<dbReference type="SUPFAM" id="SSF54184">
    <property type="entry name" value="Penicillin-binding protein 2x (pbp-2x), c-terminal domain"/>
    <property type="match status" value="1"/>
</dbReference>
<proteinExistence type="predicted"/>
<dbReference type="Gene3D" id="3.30.450.330">
    <property type="match status" value="1"/>
</dbReference>
<dbReference type="KEGG" id="aas:Aasi_0595"/>
<dbReference type="InterPro" id="IPR005311">
    <property type="entry name" value="PBP_dimer"/>
</dbReference>
<evidence type="ECO:0000259" key="5">
    <source>
        <dbReference type="PROSITE" id="PS51178"/>
    </source>
</evidence>
<evidence type="ECO:0000256" key="4">
    <source>
        <dbReference type="SAM" id="Phobius"/>
    </source>
</evidence>
<dbReference type="SUPFAM" id="SSF56519">
    <property type="entry name" value="Penicillin binding protein dimerisation domain"/>
    <property type="match status" value="1"/>
</dbReference>
<evidence type="ECO:0000256" key="2">
    <source>
        <dbReference type="ARBA" id="ARBA00022645"/>
    </source>
</evidence>
<dbReference type="PROSITE" id="PS51178">
    <property type="entry name" value="PASTA"/>
    <property type="match status" value="1"/>
</dbReference>
<dbReference type="Gene3D" id="3.40.710.10">
    <property type="entry name" value="DD-peptidase/beta-lactamase superfamily"/>
    <property type="match status" value="1"/>
</dbReference>
<dbReference type="HOGENOM" id="CLU_009289_6_4_10"/>